<dbReference type="AlphaFoldDB" id="A0A915CR75"/>
<name>A0A915CR75_9BILA</name>
<reference evidence="3" key="1">
    <citation type="submission" date="2022-11" db="UniProtKB">
        <authorList>
            <consortium name="WormBaseParasite"/>
        </authorList>
    </citation>
    <scope>IDENTIFICATION</scope>
</reference>
<accession>A0A915CR75</accession>
<evidence type="ECO:0000313" key="2">
    <source>
        <dbReference type="Proteomes" id="UP000887574"/>
    </source>
</evidence>
<organism evidence="2 3">
    <name type="scientific">Ditylenchus dipsaci</name>
    <dbReference type="NCBI Taxonomy" id="166011"/>
    <lineage>
        <taxon>Eukaryota</taxon>
        <taxon>Metazoa</taxon>
        <taxon>Ecdysozoa</taxon>
        <taxon>Nematoda</taxon>
        <taxon>Chromadorea</taxon>
        <taxon>Rhabditida</taxon>
        <taxon>Tylenchina</taxon>
        <taxon>Tylenchomorpha</taxon>
        <taxon>Sphaerularioidea</taxon>
        <taxon>Anguinidae</taxon>
        <taxon>Anguininae</taxon>
        <taxon>Ditylenchus</taxon>
    </lineage>
</organism>
<dbReference type="WBParaSite" id="jg11747">
    <property type="protein sequence ID" value="jg11747"/>
    <property type="gene ID" value="jg11747"/>
</dbReference>
<protein>
    <submittedName>
        <fullName evidence="3">Uncharacterized protein</fullName>
    </submittedName>
</protein>
<dbReference type="Proteomes" id="UP000887574">
    <property type="component" value="Unplaced"/>
</dbReference>
<keyword evidence="2" id="KW-1185">Reference proteome</keyword>
<feature type="region of interest" description="Disordered" evidence="1">
    <location>
        <begin position="25"/>
        <end position="82"/>
    </location>
</feature>
<evidence type="ECO:0000313" key="3">
    <source>
        <dbReference type="WBParaSite" id="jg11747"/>
    </source>
</evidence>
<evidence type="ECO:0000256" key="1">
    <source>
        <dbReference type="SAM" id="MobiDB-lite"/>
    </source>
</evidence>
<sequence length="82" mass="9239">MPNAEAIVAAIEQEGGRLTRLERRRSSIMNENRRRGANPVTAKKETWSPKGQPLRSSNCSPHTPIRFSSSSSSLQDDLWFKN</sequence>
<proteinExistence type="predicted"/>